<evidence type="ECO:0000256" key="7">
    <source>
        <dbReference type="ARBA" id="ARBA00049790"/>
    </source>
</evidence>
<accession>A0A061J7A0</accession>
<sequence>MARVGDAFSDDRLVEKYYGQRHRLWSRFDEGVWMTQRGWCELTPEAIARSSAELHKTLKKKTCVLDLFCGCGGDTTQLALVYDKVIAVDKDPDAIAAAKKNVEVYGVANRVSFHCCDFRSLKPDSLEVDAVHCSPPWGGQLYAAAPTFDIENSLREAIGMEFSELFWFITAFSKNITIFLPRNILLYTVIPRGFRGNFAVYRHYVNERCKAVTLYWGDLLDCSSLKAPAAPAYSLRDKILPRAEKRLRGQ</sequence>
<comment type="catalytic activity">
    <reaction evidence="4">
        <text>a 5'-end (N(7)-methyl 5'-triphosphoguanosine)-ribonucleoside in snoRNA + S-adenosyl-L-methionine = a 5'-end (N(2),N(7)-dimethyl 5'-triphosphoguanosine)-ribonucleoside in snoRNA + S-adenosyl-L-homocysteine + H(+)</text>
        <dbReference type="Rhea" id="RHEA:78475"/>
        <dbReference type="Rhea" id="RHEA-COMP:19086"/>
        <dbReference type="Rhea" id="RHEA-COMP:19088"/>
        <dbReference type="ChEBI" id="CHEBI:15378"/>
        <dbReference type="ChEBI" id="CHEBI:57856"/>
        <dbReference type="ChEBI" id="CHEBI:59789"/>
        <dbReference type="ChEBI" id="CHEBI:156461"/>
        <dbReference type="ChEBI" id="CHEBI:172880"/>
    </reaction>
    <physiologicalReaction direction="left-to-right" evidence="4">
        <dbReference type="Rhea" id="RHEA:78476"/>
    </physiologicalReaction>
</comment>
<dbReference type="PANTHER" id="PTHR14741">
    <property type="entry name" value="S-ADENOSYLMETHIONINE-DEPENDENT METHYLTRANSFERASE RELATED"/>
    <property type="match status" value="1"/>
</dbReference>
<comment type="catalytic activity">
    <reaction evidence="3">
        <text>a 5'-end (N(2),N(7)-dimethyl 5'-triphosphoguanosine)-ribonucleoside in snoRNA + S-adenosyl-L-methionine = a 5'-end (N(2),N(2),N(7)-trimethyl 5'-triphosphoguanosine)-ribonucleoside in snoRNA + S-adenosyl-L-homocysteine + H(+)</text>
        <dbReference type="Rhea" id="RHEA:78507"/>
        <dbReference type="Rhea" id="RHEA-COMP:19088"/>
        <dbReference type="Rhea" id="RHEA-COMP:19090"/>
        <dbReference type="ChEBI" id="CHEBI:15378"/>
        <dbReference type="ChEBI" id="CHEBI:57856"/>
        <dbReference type="ChEBI" id="CHEBI:59789"/>
        <dbReference type="ChEBI" id="CHEBI:167623"/>
        <dbReference type="ChEBI" id="CHEBI:172880"/>
    </reaction>
    <physiologicalReaction direction="left-to-right" evidence="3">
        <dbReference type="Rhea" id="RHEA:78508"/>
    </physiologicalReaction>
</comment>
<evidence type="ECO:0000256" key="3">
    <source>
        <dbReference type="ARBA" id="ARBA00047418"/>
    </source>
</evidence>
<dbReference type="Gene3D" id="3.40.50.150">
    <property type="entry name" value="Vaccinia Virus protein VP39"/>
    <property type="match status" value="1"/>
</dbReference>
<gene>
    <name evidence="8" type="ORF">TRSC58_01512</name>
</gene>
<evidence type="ECO:0000256" key="5">
    <source>
        <dbReference type="ARBA" id="ARBA00048763"/>
    </source>
</evidence>
<evidence type="ECO:0000256" key="1">
    <source>
        <dbReference type="ARBA" id="ARBA00018517"/>
    </source>
</evidence>
<comment type="caution">
    <text evidence="8">The sequence shown here is derived from an EMBL/GenBank/DDBJ whole genome shotgun (WGS) entry which is preliminary data.</text>
</comment>
<dbReference type="GO" id="GO:0005634">
    <property type="term" value="C:nucleus"/>
    <property type="evidence" value="ECO:0007669"/>
    <property type="project" value="TreeGrafter"/>
</dbReference>
<comment type="similarity">
    <text evidence="2">Belongs to the methyltransferase superfamily. Trimethylguanosine synthase family.</text>
</comment>
<dbReference type="OrthoDB" id="194443at2759"/>
<dbReference type="SUPFAM" id="SSF53335">
    <property type="entry name" value="S-adenosyl-L-methionine-dependent methyltransferases"/>
    <property type="match status" value="1"/>
</dbReference>
<dbReference type="AlphaFoldDB" id="A0A061J7A0"/>
<evidence type="ECO:0000256" key="4">
    <source>
        <dbReference type="ARBA" id="ARBA00048740"/>
    </source>
</evidence>
<name>A0A061J7A0_TRYRA</name>
<dbReference type="InterPro" id="IPR019012">
    <property type="entry name" value="RNA_cap_Gua-N2-MeTrfase"/>
</dbReference>
<evidence type="ECO:0000256" key="6">
    <source>
        <dbReference type="ARBA" id="ARBA00049075"/>
    </source>
</evidence>
<dbReference type="PANTHER" id="PTHR14741:SF32">
    <property type="entry name" value="TRIMETHYLGUANOSINE SYNTHASE"/>
    <property type="match status" value="1"/>
</dbReference>
<dbReference type="InterPro" id="IPR029063">
    <property type="entry name" value="SAM-dependent_MTases_sf"/>
</dbReference>
<dbReference type="VEuPathDB" id="TriTrypDB:TRSC58_01512"/>
<dbReference type="Pfam" id="PF09445">
    <property type="entry name" value="Methyltransf_15"/>
    <property type="match status" value="1"/>
</dbReference>
<dbReference type="GO" id="GO:0071164">
    <property type="term" value="F:RNA cap trimethylguanosine synthase activity"/>
    <property type="evidence" value="ECO:0007669"/>
    <property type="project" value="TreeGrafter"/>
</dbReference>
<evidence type="ECO:0000256" key="2">
    <source>
        <dbReference type="ARBA" id="ARBA00025783"/>
    </source>
</evidence>
<dbReference type="Proteomes" id="UP000031737">
    <property type="component" value="Unassembled WGS sequence"/>
</dbReference>
<reference evidence="8 9" key="1">
    <citation type="submission" date="2013-07" db="EMBL/GenBank/DDBJ databases">
        <authorList>
            <person name="Stoco P.H."/>
            <person name="Wagner G."/>
            <person name="Gerber A."/>
            <person name="Zaha A."/>
            <person name="Thompson C."/>
            <person name="Bartholomeu D.C."/>
            <person name="Luckemeyer D.D."/>
            <person name="Bahia D."/>
            <person name="Loreto E."/>
            <person name="Prestes E.B."/>
            <person name="Lima F.M."/>
            <person name="Rodrigues-Luiz G."/>
            <person name="Vallejo G.A."/>
            <person name="Filho J.F."/>
            <person name="Monteiro K.M."/>
            <person name="Tyler K.M."/>
            <person name="de Almeida L.G."/>
            <person name="Ortiz M.F."/>
            <person name="Siervo M.A."/>
            <person name="de Moraes M.H."/>
            <person name="Cunha O.L."/>
            <person name="Mendonca-Neto R."/>
            <person name="Silva R."/>
            <person name="Teixeira S.M."/>
            <person name="Murta S.M."/>
            <person name="Sincero T.C."/>
            <person name="Mendes T.A."/>
            <person name="Urmenyi T.P."/>
            <person name="Silva V.G."/>
            <person name="da Rocha W.D."/>
            <person name="Andersson B."/>
            <person name="Romanha A.J."/>
            <person name="Steindel M."/>
            <person name="de Vasconcelos A.T."/>
            <person name="Grisard E.C."/>
        </authorList>
    </citation>
    <scope>NUCLEOTIDE SEQUENCE [LARGE SCALE GENOMIC DNA]</scope>
    <source>
        <strain evidence="8 9">SC58</strain>
    </source>
</reference>
<comment type="catalytic activity">
    <reaction evidence="5">
        <text>a 5'-end (N(2),N(7)-dimethyl 5'-triphosphoguanosine)-ribonucleoside in snRNA + S-adenosyl-L-methionine = a 5'-end (N(2),N(2),N(7)-trimethyl 5'-triphosphoguanosine)-ribonucleoside in snRNA + S-adenosyl-L-homocysteine + H(+)</text>
        <dbReference type="Rhea" id="RHEA:78479"/>
        <dbReference type="Rhea" id="RHEA-COMP:19087"/>
        <dbReference type="Rhea" id="RHEA-COMP:19089"/>
        <dbReference type="ChEBI" id="CHEBI:15378"/>
        <dbReference type="ChEBI" id="CHEBI:57856"/>
        <dbReference type="ChEBI" id="CHEBI:59789"/>
        <dbReference type="ChEBI" id="CHEBI:167623"/>
        <dbReference type="ChEBI" id="CHEBI:172880"/>
    </reaction>
    <physiologicalReaction direction="left-to-right" evidence="5">
        <dbReference type="Rhea" id="RHEA:78480"/>
    </physiologicalReaction>
</comment>
<protein>
    <recommendedName>
        <fullName evidence="1">Trimethylguanosine synthase</fullName>
    </recommendedName>
    <alternativeName>
        <fullName evidence="7">Cap-specific guanine-N(2) methyltransferase</fullName>
    </alternativeName>
</protein>
<dbReference type="EMBL" id="AUPL01001512">
    <property type="protein sequence ID" value="ESL10749.1"/>
    <property type="molecule type" value="Genomic_DNA"/>
</dbReference>
<dbReference type="CDD" id="cd02440">
    <property type="entry name" value="AdoMet_MTases"/>
    <property type="match status" value="1"/>
</dbReference>
<keyword evidence="8" id="KW-0675">Receptor</keyword>
<proteinExistence type="inferred from homology"/>
<evidence type="ECO:0000313" key="9">
    <source>
        <dbReference type="Proteomes" id="UP000031737"/>
    </source>
</evidence>
<comment type="catalytic activity">
    <reaction evidence="6">
        <text>a 5'-end (N(7)-methyl 5'-triphosphoguanosine)-ribonucleoside in snRNA + S-adenosyl-L-methionine = a 5'-end (N(2),N(7)-dimethyl 5'-triphosphoguanosine)-ribonucleoside in snRNA + S-adenosyl-L-homocysteine + H(+)</text>
        <dbReference type="Rhea" id="RHEA:78471"/>
        <dbReference type="Rhea" id="RHEA-COMP:19085"/>
        <dbReference type="Rhea" id="RHEA-COMP:19087"/>
        <dbReference type="ChEBI" id="CHEBI:15378"/>
        <dbReference type="ChEBI" id="CHEBI:57856"/>
        <dbReference type="ChEBI" id="CHEBI:59789"/>
        <dbReference type="ChEBI" id="CHEBI:156461"/>
        <dbReference type="ChEBI" id="CHEBI:172880"/>
    </reaction>
    <physiologicalReaction direction="left-to-right" evidence="6">
        <dbReference type="Rhea" id="RHEA:78472"/>
    </physiologicalReaction>
</comment>
<keyword evidence="9" id="KW-1185">Reference proteome</keyword>
<organism evidence="8 9">
    <name type="scientific">Trypanosoma rangeli SC58</name>
    <dbReference type="NCBI Taxonomy" id="429131"/>
    <lineage>
        <taxon>Eukaryota</taxon>
        <taxon>Discoba</taxon>
        <taxon>Euglenozoa</taxon>
        <taxon>Kinetoplastea</taxon>
        <taxon>Metakinetoplastina</taxon>
        <taxon>Trypanosomatida</taxon>
        <taxon>Trypanosomatidae</taxon>
        <taxon>Trypanosoma</taxon>
        <taxon>Herpetosoma</taxon>
    </lineage>
</organism>
<evidence type="ECO:0000313" key="8">
    <source>
        <dbReference type="EMBL" id="ESL10749.1"/>
    </source>
</evidence>